<keyword evidence="3" id="KW-1185">Reference proteome</keyword>
<dbReference type="GeneID" id="78361519"/>
<evidence type="ECO:0000313" key="2">
    <source>
        <dbReference type="EMBL" id="OXE49623.1"/>
    </source>
</evidence>
<comment type="caution">
    <text evidence="2">The sequence shown here is derived from an EMBL/GenBank/DDBJ whole genome shotgun (WGS) entry which is preliminary data.</text>
</comment>
<dbReference type="AlphaFoldDB" id="A0A227KQK3"/>
<reference evidence="3" key="1">
    <citation type="submission" date="2017-05" db="EMBL/GenBank/DDBJ databases">
        <title>Improved OligoMM genomes.</title>
        <authorList>
            <person name="Garzetti D."/>
        </authorList>
    </citation>
    <scope>NUCLEOTIDE SEQUENCE [LARGE SCALE GENOMIC DNA]</scope>
    <source>
        <strain evidence="3">YL45</strain>
    </source>
</reference>
<evidence type="ECO:0000256" key="1">
    <source>
        <dbReference type="SAM" id="MobiDB-lite"/>
    </source>
</evidence>
<dbReference type="EMBL" id="NHMP01000003">
    <property type="protein sequence ID" value="OXE49623.1"/>
    <property type="molecule type" value="Genomic_DNA"/>
</dbReference>
<accession>A0A227KQK3</accession>
<sequence length="169" mass="18592">MAGCGTCGSCRPDHSSKAPQSPSLVNLEVVRSIFSQAVINMMRRHISNAQGELDTEKMLEKDAFLAQWLGDTFTGKNPHFEIGPENWNPNGLAAFLRENLAHLPQAKDLLIGDDEEVIYSISKLFKDQAQGAISGFLAEGNFSTYPEELPPYASQFIEAWAMLYTGAPL</sequence>
<evidence type="ECO:0000313" key="3">
    <source>
        <dbReference type="Proteomes" id="UP000214610"/>
    </source>
</evidence>
<gene>
    <name evidence="2" type="ORF">ADH67_05675</name>
</gene>
<dbReference type="RefSeq" id="WP_066592941.1">
    <property type="nucleotide sequence ID" value="NZ_CAJTBZ010000011.1"/>
</dbReference>
<proteinExistence type="predicted"/>
<organism evidence="2 3">
    <name type="scientific">Turicimonas muris</name>
    <dbReference type="NCBI Taxonomy" id="1796652"/>
    <lineage>
        <taxon>Bacteria</taxon>
        <taxon>Pseudomonadati</taxon>
        <taxon>Pseudomonadota</taxon>
        <taxon>Betaproteobacteria</taxon>
        <taxon>Burkholderiales</taxon>
        <taxon>Sutterellaceae</taxon>
        <taxon>Turicimonas</taxon>
    </lineage>
</organism>
<protein>
    <submittedName>
        <fullName evidence="2">Uncharacterized protein</fullName>
    </submittedName>
</protein>
<feature type="region of interest" description="Disordered" evidence="1">
    <location>
        <begin position="1"/>
        <end position="21"/>
    </location>
</feature>
<name>A0A227KQK3_9BURK</name>
<dbReference type="Proteomes" id="UP000214610">
    <property type="component" value="Unassembled WGS sequence"/>
</dbReference>